<keyword evidence="3" id="KW-0436">Ligase</keyword>
<dbReference type="InterPro" id="IPR042099">
    <property type="entry name" value="ANL_N_sf"/>
</dbReference>
<feature type="domain" description="AMP-dependent synthetase/ligase" evidence="1">
    <location>
        <begin position="33"/>
        <end position="257"/>
    </location>
</feature>
<dbReference type="PROSITE" id="PS00455">
    <property type="entry name" value="AMP_BINDING"/>
    <property type="match status" value="1"/>
</dbReference>
<dbReference type="Pfam" id="PF00501">
    <property type="entry name" value="AMP-binding"/>
    <property type="match status" value="1"/>
</dbReference>
<feature type="domain" description="AMP-binding enzyme C-terminal" evidence="2">
    <location>
        <begin position="316"/>
        <end position="387"/>
    </location>
</feature>
<gene>
    <name evidence="3" type="ORF">GCM10007359_09810</name>
</gene>
<dbReference type="RefSeq" id="WP_188359172.1">
    <property type="nucleotide sequence ID" value="NZ_BMDC01000001.1"/>
</dbReference>
<evidence type="ECO:0000313" key="3">
    <source>
        <dbReference type="EMBL" id="GGH61030.1"/>
    </source>
</evidence>
<dbReference type="InterPro" id="IPR020845">
    <property type="entry name" value="AMP-binding_CS"/>
</dbReference>
<reference evidence="3 4" key="1">
    <citation type="journal article" date="2014" name="Int. J. Syst. Evol. Microbiol.">
        <title>Complete genome sequence of Corynebacterium casei LMG S-19264T (=DSM 44701T), isolated from a smear-ripened cheese.</title>
        <authorList>
            <consortium name="US DOE Joint Genome Institute (JGI-PGF)"/>
            <person name="Walter F."/>
            <person name="Albersmeier A."/>
            <person name="Kalinowski J."/>
            <person name="Ruckert C."/>
        </authorList>
    </citation>
    <scope>NUCLEOTIDE SEQUENCE [LARGE SCALE GENOMIC DNA]</scope>
    <source>
        <strain evidence="3 4">CCM 8669</strain>
    </source>
</reference>
<sequence>MDFSALSPAQAPTQLASTTVIVGEKIEANPQAMLDSFSRAFERASHPAHTGSAPQDEAALVVTTSGSTGKPKQTVLSAEALRSSGEATADFTDSHGAQWLLALPLHYVAGAQVIARSALAGTRPAITNSVAHHQSFTPEDFLETAAKLSSPKTMLSLVPTQLHQLLEAADKLPETVSVLQSFTAILLGGAPASKELLRTAEDLKIKTVTTYGSAETAGGCVYNSQPLNTVAVKIQDPDSQRIGRIWLGGTPLAQGYLNDSERTAASFFTDPAGTRWYRTDDRGSFSGGVLTVEGRADDVLITGGIKVSARKIVERLEEHPAVKEAIVTGVPHPRWGQAVAAMITLKKGRTAPPAAELAEHVSLALGRPAAPKVIEQVGQLPALSTGKPDRLAIAEILARKLREKEGGLN</sequence>
<dbReference type="Proteomes" id="UP000600171">
    <property type="component" value="Unassembled WGS sequence"/>
</dbReference>
<keyword evidence="4" id="KW-1185">Reference proteome</keyword>
<dbReference type="InterPro" id="IPR025110">
    <property type="entry name" value="AMP-bd_C"/>
</dbReference>
<dbReference type="EMBL" id="BMDC01000001">
    <property type="protein sequence ID" value="GGH61030.1"/>
    <property type="molecule type" value="Genomic_DNA"/>
</dbReference>
<dbReference type="Pfam" id="PF13193">
    <property type="entry name" value="AMP-binding_C"/>
    <property type="match status" value="1"/>
</dbReference>
<dbReference type="PANTHER" id="PTHR43767:SF1">
    <property type="entry name" value="NONRIBOSOMAL PEPTIDE SYNTHASE PES1 (EUROFUNG)-RELATED"/>
    <property type="match status" value="1"/>
</dbReference>
<accession>A0A917IQ20</accession>
<dbReference type="GO" id="GO:0016878">
    <property type="term" value="F:acid-thiol ligase activity"/>
    <property type="evidence" value="ECO:0007669"/>
    <property type="project" value="UniProtKB-ARBA"/>
</dbReference>
<dbReference type="Gene3D" id="3.40.50.12780">
    <property type="entry name" value="N-terminal domain of ligase-like"/>
    <property type="match status" value="1"/>
</dbReference>
<dbReference type="SUPFAM" id="SSF56801">
    <property type="entry name" value="Acetyl-CoA synthetase-like"/>
    <property type="match status" value="1"/>
</dbReference>
<evidence type="ECO:0000259" key="2">
    <source>
        <dbReference type="Pfam" id="PF13193"/>
    </source>
</evidence>
<organism evidence="3 4">
    <name type="scientific">Rothia aerolata</name>
    <dbReference type="NCBI Taxonomy" id="1812262"/>
    <lineage>
        <taxon>Bacteria</taxon>
        <taxon>Bacillati</taxon>
        <taxon>Actinomycetota</taxon>
        <taxon>Actinomycetes</taxon>
        <taxon>Micrococcales</taxon>
        <taxon>Micrococcaceae</taxon>
        <taxon>Rothia</taxon>
    </lineage>
</organism>
<dbReference type="InterPro" id="IPR000873">
    <property type="entry name" value="AMP-dep_synth/lig_dom"/>
</dbReference>
<proteinExistence type="predicted"/>
<evidence type="ECO:0000313" key="4">
    <source>
        <dbReference type="Proteomes" id="UP000600171"/>
    </source>
</evidence>
<evidence type="ECO:0000259" key="1">
    <source>
        <dbReference type="Pfam" id="PF00501"/>
    </source>
</evidence>
<name>A0A917IQ20_9MICC</name>
<dbReference type="Gene3D" id="3.30.300.30">
    <property type="match status" value="1"/>
</dbReference>
<dbReference type="PANTHER" id="PTHR43767">
    <property type="entry name" value="LONG-CHAIN-FATTY-ACID--COA LIGASE"/>
    <property type="match status" value="1"/>
</dbReference>
<protein>
    <submittedName>
        <fullName evidence="3">O-succinylbenzoic acid--CoA ligase</fullName>
    </submittedName>
</protein>
<dbReference type="InterPro" id="IPR045851">
    <property type="entry name" value="AMP-bd_C_sf"/>
</dbReference>
<dbReference type="InterPro" id="IPR050237">
    <property type="entry name" value="ATP-dep_AMP-bd_enzyme"/>
</dbReference>
<comment type="caution">
    <text evidence="3">The sequence shown here is derived from an EMBL/GenBank/DDBJ whole genome shotgun (WGS) entry which is preliminary data.</text>
</comment>
<dbReference type="AlphaFoldDB" id="A0A917IQ20"/>